<name>A0A183C3X3_GLOPA</name>
<reference evidence="3" key="1">
    <citation type="submission" date="2014-05" db="EMBL/GenBank/DDBJ databases">
        <title>The genome and life-stage specific transcriptomes of Globodera pallida elucidate key aspects of plant parasitism by a cyst nematode.</title>
        <authorList>
            <person name="Cotton J.A."/>
            <person name="Lilley C.J."/>
            <person name="Jones L.M."/>
            <person name="Kikuchi T."/>
            <person name="Reid A.J."/>
            <person name="Thorpe P."/>
            <person name="Tsai I.J."/>
            <person name="Beasley H."/>
            <person name="Blok V."/>
            <person name="Cock P.J.A."/>
            <person name="Van den Akker S.E."/>
            <person name="Holroyd N."/>
            <person name="Hunt M."/>
            <person name="Mantelin S."/>
            <person name="Naghra H."/>
            <person name="Pain A."/>
            <person name="Palomares-Rius J.E."/>
            <person name="Zarowiecki M."/>
            <person name="Berriman M."/>
            <person name="Jones J.T."/>
            <person name="Urwin P.E."/>
        </authorList>
    </citation>
    <scope>NUCLEOTIDE SEQUENCE [LARGE SCALE GENOMIC DNA]</scope>
    <source>
        <strain evidence="3">Lindley</strain>
    </source>
</reference>
<feature type="transmembrane region" description="Helical" evidence="1">
    <location>
        <begin position="59"/>
        <end position="77"/>
    </location>
</feature>
<dbReference type="Gene3D" id="2.60.120.920">
    <property type="match status" value="1"/>
</dbReference>
<evidence type="ECO:0000313" key="4">
    <source>
        <dbReference type="WBParaSite" id="GPLIN_000756700"/>
    </source>
</evidence>
<dbReference type="InterPro" id="IPR001870">
    <property type="entry name" value="B30.2/SPRY"/>
</dbReference>
<keyword evidence="1" id="KW-0472">Membrane</keyword>
<evidence type="ECO:0000256" key="1">
    <source>
        <dbReference type="SAM" id="Phobius"/>
    </source>
</evidence>
<dbReference type="SUPFAM" id="SSF49899">
    <property type="entry name" value="Concanavalin A-like lectins/glucanases"/>
    <property type="match status" value="1"/>
</dbReference>
<accession>A0A183C3X3</accession>
<evidence type="ECO:0000259" key="2">
    <source>
        <dbReference type="PROSITE" id="PS50188"/>
    </source>
</evidence>
<dbReference type="InterPro" id="IPR013320">
    <property type="entry name" value="ConA-like_dom_sf"/>
</dbReference>
<protein>
    <submittedName>
        <fullName evidence="4">B30.2/SPRY domain-containing protein</fullName>
    </submittedName>
</protein>
<organism evidence="3 4">
    <name type="scientific">Globodera pallida</name>
    <name type="common">Potato cyst nematode worm</name>
    <name type="synonym">Heterodera pallida</name>
    <dbReference type="NCBI Taxonomy" id="36090"/>
    <lineage>
        <taxon>Eukaryota</taxon>
        <taxon>Metazoa</taxon>
        <taxon>Ecdysozoa</taxon>
        <taxon>Nematoda</taxon>
        <taxon>Chromadorea</taxon>
        <taxon>Rhabditida</taxon>
        <taxon>Tylenchina</taxon>
        <taxon>Tylenchomorpha</taxon>
        <taxon>Tylenchoidea</taxon>
        <taxon>Heteroderidae</taxon>
        <taxon>Heteroderinae</taxon>
        <taxon>Globodera</taxon>
    </lineage>
</organism>
<keyword evidence="1" id="KW-0812">Transmembrane</keyword>
<evidence type="ECO:0000313" key="3">
    <source>
        <dbReference type="Proteomes" id="UP000050741"/>
    </source>
</evidence>
<reference evidence="4" key="2">
    <citation type="submission" date="2016-06" db="UniProtKB">
        <authorList>
            <consortium name="WormBaseParasite"/>
        </authorList>
    </citation>
    <scope>IDENTIFICATION</scope>
</reference>
<proteinExistence type="predicted"/>
<sequence length="330" mass="37411">MSILTEYEKCEKGTSQLNVERSSKMVEEYQKQQQVEIGKIEENSAAILTPAGKWRRYDLYRIVSSILLFIFCIYTFHQLNGQNEQLNEMRLVDESLKSVQEMDGAELEERKVSNANKFAEIEQKNDKLEKYQKEQQPNIVDLQKTVATLREFGLIPQNRWDSTACHDNLVLIGPDRLIVQHNGENSGWSSVRAKKRMPGNPYFEVKILEKTDNILIGLGTKQMPLGTYVGDHEGTYGYDSYGNFWGHEVAGCSHDTDGRPYIDGKPKFEKGDVVGCGVKNGQIIYTKNGRRLDAAKLFANSAADLFPCVSLAKPGTKIEANFGPDFKYKF</sequence>
<dbReference type="Proteomes" id="UP000050741">
    <property type="component" value="Unassembled WGS sequence"/>
</dbReference>
<dbReference type="PROSITE" id="PS50188">
    <property type="entry name" value="B302_SPRY"/>
    <property type="match status" value="1"/>
</dbReference>
<dbReference type="SMART" id="SM00449">
    <property type="entry name" value="SPRY"/>
    <property type="match status" value="1"/>
</dbReference>
<dbReference type="AlphaFoldDB" id="A0A183C3X3"/>
<keyword evidence="1" id="KW-1133">Transmembrane helix</keyword>
<dbReference type="Pfam" id="PF00622">
    <property type="entry name" value="SPRY"/>
    <property type="match status" value="1"/>
</dbReference>
<dbReference type="InterPro" id="IPR043136">
    <property type="entry name" value="B30.2/SPRY_sf"/>
</dbReference>
<keyword evidence="3" id="KW-1185">Reference proteome</keyword>
<dbReference type="InterPro" id="IPR044736">
    <property type="entry name" value="Gid1/RanBPM/SPLA_SPRY"/>
</dbReference>
<dbReference type="InterPro" id="IPR003877">
    <property type="entry name" value="SPRY_dom"/>
</dbReference>
<dbReference type="CDD" id="cd12885">
    <property type="entry name" value="SPRY_RanBP_like"/>
    <property type="match status" value="1"/>
</dbReference>
<feature type="domain" description="B30.2/SPRY" evidence="2">
    <location>
        <begin position="137"/>
        <end position="327"/>
    </location>
</feature>
<dbReference type="WBParaSite" id="GPLIN_000756700">
    <property type="protein sequence ID" value="GPLIN_000756700"/>
    <property type="gene ID" value="GPLIN_000756700"/>
</dbReference>